<dbReference type="RefSeq" id="WP_111960853.1">
    <property type="nucleotide sequence ID" value="NZ_CP036313.1"/>
</dbReference>
<dbReference type="Proteomes" id="UP000248798">
    <property type="component" value="Unassembled WGS sequence"/>
</dbReference>
<accession>A0A328F5K1</accession>
<evidence type="ECO:0000313" key="1">
    <source>
        <dbReference type="EMBL" id="QBH14277.1"/>
    </source>
</evidence>
<dbReference type="AlphaFoldDB" id="A0A328F5K1"/>
<dbReference type="EMBL" id="QLNI01000113">
    <property type="protein sequence ID" value="RAL99803.1"/>
    <property type="molecule type" value="Genomic_DNA"/>
</dbReference>
<protein>
    <recommendedName>
        <fullName evidence="5">N-acetyltransferase domain-containing protein</fullName>
    </recommendedName>
</protein>
<organism evidence="2 3">
    <name type="scientific">Desulfobacter hydrogenophilus</name>
    <dbReference type="NCBI Taxonomy" id="2291"/>
    <lineage>
        <taxon>Bacteria</taxon>
        <taxon>Pseudomonadati</taxon>
        <taxon>Thermodesulfobacteriota</taxon>
        <taxon>Desulfobacteria</taxon>
        <taxon>Desulfobacterales</taxon>
        <taxon>Desulfobacteraceae</taxon>
        <taxon>Desulfobacter</taxon>
    </lineage>
</organism>
<sequence>MINCLNKWKNKIRIKRCGIHKAEEKDIDFVIEQIVEGAKKRHFIEAILIPDEQNKYRNMLLGLVNGYPATSLSAKEVETKWGQLWMYGNNKDGNIGFFLIMEKYEGSGFDEIELLMASIKKESQGFGHGTNLINFFKTLCQKQTTLYARCYFASESMCKILLRAGFVKTNTTPEGTRELEYKKI</sequence>
<dbReference type="Proteomes" id="UP000293902">
    <property type="component" value="Chromosome"/>
</dbReference>
<evidence type="ECO:0008006" key="5">
    <source>
        <dbReference type="Google" id="ProtNLM"/>
    </source>
</evidence>
<dbReference type="Gene3D" id="3.40.630.30">
    <property type="match status" value="1"/>
</dbReference>
<keyword evidence="4" id="KW-1185">Reference proteome</keyword>
<proteinExistence type="predicted"/>
<name>A0A328F5K1_9BACT</name>
<dbReference type="InterPro" id="IPR016181">
    <property type="entry name" value="Acyl_CoA_acyltransferase"/>
</dbReference>
<gene>
    <name evidence="2" type="ORF">DO021_22520</name>
    <name evidence="1" type="ORF">EYB58_15965</name>
</gene>
<evidence type="ECO:0000313" key="2">
    <source>
        <dbReference type="EMBL" id="RAL99803.1"/>
    </source>
</evidence>
<dbReference type="SUPFAM" id="SSF55729">
    <property type="entry name" value="Acyl-CoA N-acyltransferases (Nat)"/>
    <property type="match status" value="1"/>
</dbReference>
<reference evidence="2 3" key="1">
    <citation type="submission" date="2018-06" db="EMBL/GenBank/DDBJ databases">
        <title>Complete Genome Sequence of Desulfobacter hydrogenophilus (DSM3380).</title>
        <authorList>
            <person name="Marietou A."/>
            <person name="Schreiber L."/>
            <person name="Marshall I."/>
            <person name="Jorgensen B."/>
        </authorList>
    </citation>
    <scope>NUCLEOTIDE SEQUENCE [LARGE SCALE GENOMIC DNA]</scope>
    <source>
        <strain evidence="2 3">DSM 3380</strain>
    </source>
</reference>
<dbReference type="EMBL" id="CP036313">
    <property type="protein sequence ID" value="QBH14277.1"/>
    <property type="molecule type" value="Genomic_DNA"/>
</dbReference>
<dbReference type="OrthoDB" id="9789605at2"/>
<evidence type="ECO:0000313" key="4">
    <source>
        <dbReference type="Proteomes" id="UP000293902"/>
    </source>
</evidence>
<reference evidence="1 4" key="2">
    <citation type="submission" date="2019-02" db="EMBL/GenBank/DDBJ databases">
        <title>Complete genome sequence of Desulfobacter hydrogenophilus AcRS1.</title>
        <authorList>
            <person name="Marietou A."/>
            <person name="Lund M.B."/>
            <person name="Marshall I.P.G."/>
            <person name="Schreiber L."/>
            <person name="Jorgensen B."/>
        </authorList>
    </citation>
    <scope>NUCLEOTIDE SEQUENCE [LARGE SCALE GENOMIC DNA]</scope>
    <source>
        <strain evidence="1 4">AcRS1</strain>
    </source>
</reference>
<evidence type="ECO:0000313" key="3">
    <source>
        <dbReference type="Proteomes" id="UP000248798"/>
    </source>
</evidence>